<gene>
    <name evidence="8" type="ORF">TSTA_086010</name>
</gene>
<dbReference type="InParanoid" id="B8M1Z2"/>
<dbReference type="PROSITE" id="PS00463">
    <property type="entry name" value="ZN2_CY6_FUNGAL_1"/>
    <property type="match status" value="1"/>
</dbReference>
<evidence type="ECO:0000256" key="4">
    <source>
        <dbReference type="ARBA" id="ARBA00023163"/>
    </source>
</evidence>
<dbReference type="SUPFAM" id="SSF51556">
    <property type="entry name" value="Metallo-dependent hydrolases"/>
    <property type="match status" value="1"/>
</dbReference>
<dbReference type="GO" id="GO:0003677">
    <property type="term" value="F:DNA binding"/>
    <property type="evidence" value="ECO:0007669"/>
    <property type="project" value="UniProtKB-KW"/>
</dbReference>
<dbReference type="RefSeq" id="XP_002478333.1">
    <property type="nucleotide sequence ID" value="XM_002478288.1"/>
</dbReference>
<dbReference type="EMBL" id="EQ962653">
    <property type="protein sequence ID" value="EED21370.1"/>
    <property type="molecule type" value="Genomic_DNA"/>
</dbReference>
<dbReference type="Pfam" id="PF00172">
    <property type="entry name" value="Zn_clus"/>
    <property type="match status" value="1"/>
</dbReference>
<dbReference type="VEuPathDB" id="FungiDB:TSTA_086010"/>
<evidence type="ECO:0000313" key="8">
    <source>
        <dbReference type="EMBL" id="EED21370.1"/>
    </source>
</evidence>
<dbReference type="InterPro" id="IPR007219">
    <property type="entry name" value="XnlR_reg_dom"/>
</dbReference>
<dbReference type="Gene3D" id="4.10.240.10">
    <property type="entry name" value="Zn(2)-C6 fungal-type DNA-binding domain"/>
    <property type="match status" value="1"/>
</dbReference>
<dbReference type="GO" id="GO:0008270">
    <property type="term" value="F:zinc ion binding"/>
    <property type="evidence" value="ECO:0007669"/>
    <property type="project" value="InterPro"/>
</dbReference>
<dbReference type="InterPro" id="IPR053230">
    <property type="entry name" value="Trans_reg_galc"/>
</dbReference>
<dbReference type="Pfam" id="PF04909">
    <property type="entry name" value="Amidohydro_2"/>
    <property type="match status" value="1"/>
</dbReference>
<keyword evidence="4" id="KW-0804">Transcription</keyword>
<dbReference type="PROSITE" id="PS50048">
    <property type="entry name" value="ZN2_CY6_FUNGAL_2"/>
    <property type="match status" value="1"/>
</dbReference>
<dbReference type="Proteomes" id="UP000001745">
    <property type="component" value="Unassembled WGS sequence"/>
</dbReference>
<keyword evidence="9" id="KW-1185">Reference proteome</keyword>
<accession>B8M1Z2</accession>
<dbReference type="PANTHER" id="PTHR47654:SF3">
    <property type="entry name" value="ZN(II)2CYS6 TRANSCRIPTION FACTOR (EUROFUNG)"/>
    <property type="match status" value="1"/>
</dbReference>
<dbReference type="GO" id="GO:0000981">
    <property type="term" value="F:DNA-binding transcription factor activity, RNA polymerase II-specific"/>
    <property type="evidence" value="ECO:0007669"/>
    <property type="project" value="InterPro"/>
</dbReference>
<dbReference type="CDD" id="cd00067">
    <property type="entry name" value="GAL4"/>
    <property type="match status" value="1"/>
</dbReference>
<reference evidence="9" key="1">
    <citation type="journal article" date="2015" name="Genome Announc.">
        <title>Genome sequence of the AIDS-associated pathogen Penicillium marneffei (ATCC18224) and its near taxonomic relative Talaromyces stipitatus (ATCC10500).</title>
        <authorList>
            <person name="Nierman W.C."/>
            <person name="Fedorova-Abrams N.D."/>
            <person name="Andrianopoulos A."/>
        </authorList>
    </citation>
    <scope>NUCLEOTIDE SEQUENCE [LARGE SCALE GENOMIC DNA]</scope>
    <source>
        <strain evidence="9">ATCC 10500 / CBS 375.48 / QM 6759 / NRRL 1006</strain>
    </source>
</reference>
<dbReference type="HOGENOM" id="CLU_254182_0_0_1"/>
<organism evidence="8 9">
    <name type="scientific">Talaromyces stipitatus (strain ATCC 10500 / CBS 375.48 / QM 6759 / NRRL 1006)</name>
    <name type="common">Penicillium stipitatum</name>
    <dbReference type="NCBI Taxonomy" id="441959"/>
    <lineage>
        <taxon>Eukaryota</taxon>
        <taxon>Fungi</taxon>
        <taxon>Dikarya</taxon>
        <taxon>Ascomycota</taxon>
        <taxon>Pezizomycotina</taxon>
        <taxon>Eurotiomycetes</taxon>
        <taxon>Eurotiomycetidae</taxon>
        <taxon>Eurotiales</taxon>
        <taxon>Trichocomaceae</taxon>
        <taxon>Talaromyces</taxon>
        <taxon>Talaromyces sect. Talaromyces</taxon>
    </lineage>
</organism>
<dbReference type="InterPro" id="IPR032466">
    <property type="entry name" value="Metal_Hydrolase"/>
</dbReference>
<dbReference type="Gene3D" id="3.20.20.140">
    <property type="entry name" value="Metal-dependent hydrolases"/>
    <property type="match status" value="1"/>
</dbReference>
<proteinExistence type="predicted"/>
<dbReference type="GO" id="GO:0016787">
    <property type="term" value="F:hydrolase activity"/>
    <property type="evidence" value="ECO:0007669"/>
    <property type="project" value="InterPro"/>
</dbReference>
<evidence type="ECO:0000256" key="3">
    <source>
        <dbReference type="ARBA" id="ARBA00023125"/>
    </source>
</evidence>
<dbReference type="PhylomeDB" id="B8M1Z2"/>
<keyword evidence="3" id="KW-0238">DNA-binding</keyword>
<dbReference type="GO" id="GO:0006351">
    <property type="term" value="P:DNA-templated transcription"/>
    <property type="evidence" value="ECO:0007669"/>
    <property type="project" value="InterPro"/>
</dbReference>
<keyword evidence="2" id="KW-0805">Transcription regulation</keyword>
<dbReference type="SMART" id="SM00066">
    <property type="entry name" value="GAL4"/>
    <property type="match status" value="1"/>
</dbReference>
<evidence type="ECO:0000256" key="1">
    <source>
        <dbReference type="ARBA" id="ARBA00022723"/>
    </source>
</evidence>
<feature type="region of interest" description="Disordered" evidence="6">
    <location>
        <begin position="720"/>
        <end position="757"/>
    </location>
</feature>
<dbReference type="OrthoDB" id="5296287at2759"/>
<evidence type="ECO:0000313" key="9">
    <source>
        <dbReference type="Proteomes" id="UP000001745"/>
    </source>
</evidence>
<dbReference type="SMART" id="SM00906">
    <property type="entry name" value="Fungal_trans"/>
    <property type="match status" value="1"/>
</dbReference>
<feature type="region of interest" description="Disordered" evidence="6">
    <location>
        <begin position="778"/>
        <end position="800"/>
    </location>
</feature>
<name>B8M1Z2_TALSN</name>
<feature type="compositionally biased region" description="Basic and acidic residues" evidence="6">
    <location>
        <begin position="742"/>
        <end position="753"/>
    </location>
</feature>
<dbReference type="eggNOG" id="KOG4245">
    <property type="taxonomic scope" value="Eukaryota"/>
</dbReference>
<dbReference type="STRING" id="441959.B8M1Z2"/>
<dbReference type="Pfam" id="PF04082">
    <property type="entry name" value="Fungal_trans"/>
    <property type="match status" value="1"/>
</dbReference>
<evidence type="ECO:0000256" key="6">
    <source>
        <dbReference type="SAM" id="MobiDB-lite"/>
    </source>
</evidence>
<dbReference type="InterPro" id="IPR006680">
    <property type="entry name" value="Amidohydro-rel"/>
</dbReference>
<protein>
    <submittedName>
        <fullName evidence="8">C6 transcription factor, putative</fullName>
    </submittedName>
</protein>
<feature type="compositionally biased region" description="Low complexity" evidence="6">
    <location>
        <begin position="728"/>
        <end position="739"/>
    </location>
</feature>
<evidence type="ECO:0000256" key="2">
    <source>
        <dbReference type="ARBA" id="ARBA00023015"/>
    </source>
</evidence>
<dbReference type="GeneID" id="8104566"/>
<dbReference type="SUPFAM" id="SSF57701">
    <property type="entry name" value="Zn2/Cys6 DNA-binding domain"/>
    <property type="match status" value="1"/>
</dbReference>
<dbReference type="CDD" id="cd12148">
    <property type="entry name" value="fungal_TF_MHR"/>
    <property type="match status" value="1"/>
</dbReference>
<dbReference type="InterPro" id="IPR001138">
    <property type="entry name" value="Zn2Cys6_DnaBD"/>
</dbReference>
<sequence>MSCKDWLDIHGHFYPPQAPGEAEALAQSMRDACFMVNGPVTWDVQSILDYNDRANIQMQMLSYIPQNSPEKLIAANTYAAAVVKEYPDRFGLLGALPTDDPDLCLKEIERLSTTLIPADGFATSTVYNGVGLSDSHLDPVWEVLNARKAVVHIHPNAYAGPSHGRPSPLIEVAFDTARTCVDMLYKGVFRRYPEIKFVLGHCGGALPVLSGRLSLLGTESWVPNPNNLTREEIEKQLRGLYVDTAATAKTGLPPAVQMVGVEHVIYGADCGVPCSTEQTMEENKADVLRWESSNGVFKGMIMTNGWHLFPQAAIRAGIESDLNLWEDYWKLNLMWAFIELQTSRQYKRQLLRFLRCKMNLNSMANPHWRALDTFLFMYIKHPKKLYLKLVATGSFRYSQQAYCMIWGRFSHFYINELLYVKIFHKGVQDAAITKFVAYLPQKLPLKLSPSAHVLAQQLTSNANSIPSVRRQGLFLWVASFDVESVYFLMTLDQIVKLSFSSRLVAASVRSNVHRCLPAAIPNSHLIALFAHLGLFQPMIWMDWDIQDGKCNQLAIHFRIKNLIYAVLLQLQCCLDDRHSPQKESETKKMAIPRLPEGTEASLSSLGRFHRRHVRRACESCRQRKTKCTGDKSGCRNCREAGIICCYTDGKREKSKRQLATLSAKVQTYEEVIRKMSLRFGVSEEQLMNNAISSVCPTTPMTAVLSEQSDASSTLTKARSILASDGSQRRSQSPSARSSAGTDRVEEDFNKDSTSRATGYIGNSSEMCWLQKLRKKVNGDVPETGQSSPPPTPPGNDDDGLIASINFYADNKEFDLTEDVQSGAMPPKDTASQLLRAYWRSIHLSFPIIGRSTFQSQFNLFFSQPGVKPGNKWLAILNLIFATSAVYARLVGADWKLELEHHSVYFKRARILSMRDTLFDHPDLQQLQIEGLTSFYLLSTGQINRSWKVSGSAVRGAISLGLHLRNVGSTTSDTSKEIRYRVWWALYTLDHMLNVITGRPSCIVDGACTTPIPIPFDETEFQKPEAAQMLSNHTRKGSWINDWNPSSSSLPSPSQNGESSTDNTVAIKSEGESSSSIEWLKSLPVSCSLYFFYVATLASISKRANMKLYSGEAMQASWASLEFTIQSLSMEIDAWLASLPETFDFRLPTPDKEKLTISQKMGMAFAYYSAKISISRPCLCQLEKDCQTDGAYEFCNKTAAECVDAATRMINILPATMDTSTLYKISPWWCTLHYIMQATTVLLLELSFRAEHVPERAGEVSQALKKAVKWLFELSHSSDSAHRAWKLSDEYLRNLAPPLNLDISDLPDSEILMDSSNNFVSVLENSLLDQQVPALMPYLETDTLDFLETQQTDGETQGTMQNNAFDDFLPYDPSTGQITGSFFPSSSTSNLDMDFDYMWDSSVF</sequence>
<evidence type="ECO:0000259" key="7">
    <source>
        <dbReference type="PROSITE" id="PS50048"/>
    </source>
</evidence>
<dbReference type="PANTHER" id="PTHR47654">
    <property type="entry name" value="ZN(II)2CYS6 TRANSCRIPTION FACTOR (EUROFUNG)-RELATED"/>
    <property type="match status" value="1"/>
</dbReference>
<dbReference type="InterPro" id="IPR036864">
    <property type="entry name" value="Zn2-C6_fun-type_DNA-bd_sf"/>
</dbReference>
<evidence type="ECO:0000256" key="5">
    <source>
        <dbReference type="ARBA" id="ARBA00023242"/>
    </source>
</evidence>
<feature type="domain" description="Zn(2)-C6 fungal-type" evidence="7">
    <location>
        <begin position="616"/>
        <end position="646"/>
    </location>
</feature>
<keyword evidence="1" id="KW-0479">Metal-binding</keyword>
<keyword evidence="5" id="KW-0539">Nucleus</keyword>